<dbReference type="KEGG" id="tpx:Turpa_1032"/>
<dbReference type="PANTHER" id="PTHR36166">
    <property type="entry name" value="CHROMOSOME 9, WHOLE GENOME SHOTGUN SEQUENCE"/>
    <property type="match status" value="1"/>
</dbReference>
<dbReference type="STRING" id="869212.Turpa_1032"/>
<dbReference type="Proteomes" id="UP000006048">
    <property type="component" value="Chromosome"/>
</dbReference>
<dbReference type="PANTHER" id="PTHR36166:SF1">
    <property type="entry name" value="SRPBCC DOMAIN-CONTAINING PROTEIN"/>
    <property type="match status" value="1"/>
</dbReference>
<dbReference type="HOGENOM" id="CLU_069867_4_0_12"/>
<dbReference type="InterPro" id="IPR019587">
    <property type="entry name" value="Polyketide_cyclase/dehydratase"/>
</dbReference>
<organism evidence="1 2">
    <name type="scientific">Turneriella parva (strain ATCC BAA-1111 / DSM 21527 / NCTC 11395 / H)</name>
    <name type="common">Leptospira parva</name>
    <dbReference type="NCBI Taxonomy" id="869212"/>
    <lineage>
        <taxon>Bacteria</taxon>
        <taxon>Pseudomonadati</taxon>
        <taxon>Spirochaetota</taxon>
        <taxon>Spirochaetia</taxon>
        <taxon>Leptospirales</taxon>
        <taxon>Leptospiraceae</taxon>
        <taxon>Turneriella</taxon>
    </lineage>
</organism>
<dbReference type="CDD" id="cd07822">
    <property type="entry name" value="SRPBCC_4"/>
    <property type="match status" value="1"/>
</dbReference>
<protein>
    <submittedName>
        <fullName evidence="1">Polyketide cyclase/dehydrase</fullName>
    </submittedName>
</protein>
<dbReference type="EMBL" id="CP002959">
    <property type="protein sequence ID" value="AFM11681.1"/>
    <property type="molecule type" value="Genomic_DNA"/>
</dbReference>
<dbReference type="Pfam" id="PF10604">
    <property type="entry name" value="Polyketide_cyc2"/>
    <property type="match status" value="1"/>
</dbReference>
<evidence type="ECO:0000313" key="1">
    <source>
        <dbReference type="EMBL" id="AFM11681.1"/>
    </source>
</evidence>
<dbReference type="SUPFAM" id="SSF55961">
    <property type="entry name" value="Bet v1-like"/>
    <property type="match status" value="1"/>
</dbReference>
<dbReference type="InterPro" id="IPR023393">
    <property type="entry name" value="START-like_dom_sf"/>
</dbReference>
<sequence length="157" mass="18271">MKYCMAALVMLMHCKSIETKIEIEAPPEVVWAEFSDFDKYGEWNPFLRVSGEMKPGSKLAVAFHRSGDDWFKMNPTVLEASNRHLIWRGRLLMPGIFTGEHEFRFEQTEKGQTVFYHNEKFNGLIVPFFPLGDTERKFEAMNAALKKRAEHATRKPK</sequence>
<dbReference type="Gene3D" id="3.30.530.20">
    <property type="match status" value="1"/>
</dbReference>
<reference evidence="1 2" key="1">
    <citation type="submission" date="2012-06" db="EMBL/GenBank/DDBJ databases">
        <title>The complete chromosome of genome of Turneriella parva DSM 21527.</title>
        <authorList>
            <consortium name="US DOE Joint Genome Institute (JGI-PGF)"/>
            <person name="Lucas S."/>
            <person name="Han J."/>
            <person name="Lapidus A."/>
            <person name="Bruce D."/>
            <person name="Goodwin L."/>
            <person name="Pitluck S."/>
            <person name="Peters L."/>
            <person name="Kyrpides N."/>
            <person name="Mavromatis K."/>
            <person name="Ivanova N."/>
            <person name="Mikhailova N."/>
            <person name="Chertkov O."/>
            <person name="Detter J.C."/>
            <person name="Tapia R."/>
            <person name="Han C."/>
            <person name="Land M."/>
            <person name="Hauser L."/>
            <person name="Markowitz V."/>
            <person name="Cheng J.-F."/>
            <person name="Hugenholtz P."/>
            <person name="Woyke T."/>
            <person name="Wu D."/>
            <person name="Gronow S."/>
            <person name="Wellnitz S."/>
            <person name="Brambilla E."/>
            <person name="Klenk H.-P."/>
            <person name="Eisen J.A."/>
        </authorList>
    </citation>
    <scope>NUCLEOTIDE SEQUENCE [LARGE SCALE GENOMIC DNA]</scope>
    <source>
        <strain evidence="2">ATCC BAA-1111 / DSM 21527 / NCTC 11395 / H</strain>
    </source>
</reference>
<proteinExistence type="predicted"/>
<accession>I4B324</accession>
<name>I4B324_TURPD</name>
<gene>
    <name evidence="1" type="ordered locus">Turpa_1032</name>
</gene>
<keyword evidence="2" id="KW-1185">Reference proteome</keyword>
<evidence type="ECO:0000313" key="2">
    <source>
        <dbReference type="Proteomes" id="UP000006048"/>
    </source>
</evidence>
<dbReference type="AlphaFoldDB" id="I4B324"/>